<dbReference type="EMBL" id="MU005598">
    <property type="protein sequence ID" value="KAF2680242.1"/>
    <property type="molecule type" value="Genomic_DNA"/>
</dbReference>
<evidence type="ECO:0000313" key="2">
    <source>
        <dbReference type="EMBL" id="KAF2680242.1"/>
    </source>
</evidence>
<evidence type="ECO:0000313" key="3">
    <source>
        <dbReference type="Proteomes" id="UP000799291"/>
    </source>
</evidence>
<reference evidence="2" key="1">
    <citation type="journal article" date="2020" name="Stud. Mycol.">
        <title>101 Dothideomycetes genomes: a test case for predicting lifestyles and emergence of pathogens.</title>
        <authorList>
            <person name="Haridas S."/>
            <person name="Albert R."/>
            <person name="Binder M."/>
            <person name="Bloem J."/>
            <person name="Labutti K."/>
            <person name="Salamov A."/>
            <person name="Andreopoulos B."/>
            <person name="Baker S."/>
            <person name="Barry K."/>
            <person name="Bills G."/>
            <person name="Bluhm B."/>
            <person name="Cannon C."/>
            <person name="Castanera R."/>
            <person name="Culley D."/>
            <person name="Daum C."/>
            <person name="Ezra D."/>
            <person name="Gonzalez J."/>
            <person name="Henrissat B."/>
            <person name="Kuo A."/>
            <person name="Liang C."/>
            <person name="Lipzen A."/>
            <person name="Lutzoni F."/>
            <person name="Magnuson J."/>
            <person name="Mondo S."/>
            <person name="Nolan M."/>
            <person name="Ohm R."/>
            <person name="Pangilinan J."/>
            <person name="Park H.-J."/>
            <person name="Ramirez L."/>
            <person name="Alfaro M."/>
            <person name="Sun H."/>
            <person name="Tritt A."/>
            <person name="Yoshinaga Y."/>
            <person name="Zwiers L.-H."/>
            <person name="Turgeon B."/>
            <person name="Goodwin S."/>
            <person name="Spatafora J."/>
            <person name="Crous P."/>
            <person name="Grigoriev I."/>
        </authorList>
    </citation>
    <scope>NUCLEOTIDE SEQUENCE</scope>
    <source>
        <strain evidence="2">CBS 122367</strain>
    </source>
</reference>
<gene>
    <name evidence="2" type="ORF">K458DRAFT_434611</name>
</gene>
<name>A0A6G1IPU7_9PLEO</name>
<accession>A0A6G1IPU7</accession>
<feature type="region of interest" description="Disordered" evidence="1">
    <location>
        <begin position="1"/>
        <end position="28"/>
    </location>
</feature>
<dbReference type="AlphaFoldDB" id="A0A6G1IPU7"/>
<protein>
    <submittedName>
        <fullName evidence="2">Uncharacterized protein</fullName>
    </submittedName>
</protein>
<sequence length="169" mass="18789">MSQAPSHHSKALSRLRPSSTQSVRRPRNSESARTVVAVVVVQFVDAIAPGSFLCALGDKRVDDILKVEQASALLYTAAKHQGQCHEPWDDRMDWQYIGTSGILDSRISSGQSDTVGMKASLNLPSPCLCYSTVGSTSTWTWLQYLFPPDWSMETTIAYLNEHLLGWETW</sequence>
<evidence type="ECO:0000256" key="1">
    <source>
        <dbReference type="SAM" id="MobiDB-lite"/>
    </source>
</evidence>
<proteinExistence type="predicted"/>
<keyword evidence="3" id="KW-1185">Reference proteome</keyword>
<organism evidence="2 3">
    <name type="scientific">Lentithecium fluviatile CBS 122367</name>
    <dbReference type="NCBI Taxonomy" id="1168545"/>
    <lineage>
        <taxon>Eukaryota</taxon>
        <taxon>Fungi</taxon>
        <taxon>Dikarya</taxon>
        <taxon>Ascomycota</taxon>
        <taxon>Pezizomycotina</taxon>
        <taxon>Dothideomycetes</taxon>
        <taxon>Pleosporomycetidae</taxon>
        <taxon>Pleosporales</taxon>
        <taxon>Massarineae</taxon>
        <taxon>Lentitheciaceae</taxon>
        <taxon>Lentithecium</taxon>
    </lineage>
</organism>
<dbReference type="Proteomes" id="UP000799291">
    <property type="component" value="Unassembled WGS sequence"/>
</dbReference>